<evidence type="ECO:0000256" key="4">
    <source>
        <dbReference type="ARBA" id="ARBA00022723"/>
    </source>
</evidence>
<protein>
    <recommendedName>
        <fullName evidence="9">RING-CH-type domain-containing protein</fullName>
    </recommendedName>
</protein>
<evidence type="ECO:0000256" key="2">
    <source>
        <dbReference type="ARBA" id="ARBA00004177"/>
    </source>
</evidence>
<dbReference type="AlphaFoldDB" id="A0AAD9JN20"/>
<dbReference type="EMBL" id="JAODUP010000217">
    <property type="protein sequence ID" value="KAK2156259.1"/>
    <property type="molecule type" value="Genomic_DNA"/>
</dbReference>
<name>A0AAD9JN20_9ANNE</name>
<comment type="caution">
    <text evidence="10">The sequence shown here is derived from an EMBL/GenBank/DDBJ whole genome shotgun (WGS) entry which is preliminary data.</text>
</comment>
<feature type="transmembrane region" description="Helical" evidence="8">
    <location>
        <begin position="325"/>
        <end position="343"/>
    </location>
</feature>
<dbReference type="InterPro" id="IPR013083">
    <property type="entry name" value="Znf_RING/FYVE/PHD"/>
</dbReference>
<dbReference type="CDD" id="cd16698">
    <property type="entry name" value="RING_CH-C4HC3_MARCH1-like"/>
    <property type="match status" value="1"/>
</dbReference>
<dbReference type="PROSITE" id="PS51292">
    <property type="entry name" value="ZF_RING_CH"/>
    <property type="match status" value="1"/>
</dbReference>
<keyword evidence="4" id="KW-0479">Metal-binding</keyword>
<accession>A0AAD9JN20</accession>
<dbReference type="GO" id="GO:0008270">
    <property type="term" value="F:zinc ion binding"/>
    <property type="evidence" value="ECO:0007669"/>
    <property type="project" value="UniProtKB-KW"/>
</dbReference>
<dbReference type="GO" id="GO:0002376">
    <property type="term" value="P:immune system process"/>
    <property type="evidence" value="ECO:0007669"/>
    <property type="project" value="UniProtKB-KW"/>
</dbReference>
<keyword evidence="7" id="KW-0391">Immunity</keyword>
<evidence type="ECO:0000256" key="6">
    <source>
        <dbReference type="ARBA" id="ARBA00022833"/>
    </source>
</evidence>
<dbReference type="InterPro" id="IPR011016">
    <property type="entry name" value="Znf_RING-CH"/>
</dbReference>
<dbReference type="SMART" id="SM00744">
    <property type="entry name" value="RINGv"/>
    <property type="match status" value="1"/>
</dbReference>
<keyword evidence="5" id="KW-0863">Zinc-finger</keyword>
<proteinExistence type="predicted"/>
<dbReference type="Gene3D" id="3.30.40.10">
    <property type="entry name" value="Zinc/RING finger domain, C3HC4 (zinc finger)"/>
    <property type="match status" value="1"/>
</dbReference>
<evidence type="ECO:0000256" key="8">
    <source>
        <dbReference type="SAM" id="Phobius"/>
    </source>
</evidence>
<dbReference type="GO" id="GO:0005765">
    <property type="term" value="C:lysosomal membrane"/>
    <property type="evidence" value="ECO:0007669"/>
    <property type="project" value="UniProtKB-SubCell"/>
</dbReference>
<dbReference type="Proteomes" id="UP001208570">
    <property type="component" value="Unassembled WGS sequence"/>
</dbReference>
<dbReference type="Pfam" id="PF12906">
    <property type="entry name" value="RINGv"/>
    <property type="match status" value="1"/>
</dbReference>
<sequence length="406" mass="46115">MTSTPDQSRSALLSNVDKYREDNGTDIDSELIPLSEGYSTDGLMIHEIHHTTCPDIQHSYCQFSTSQHCPSYSEILDRTDLMAEDPECFPQRTTHTCLSNAPPELRLSPLQEPLRGGASSSPPLDDLEMFEEPRLSSAYRTQMSIPDVCQKPKQKMMETTIEMSTQTERDMSDYSVPMPLPQPPPPPAMIARSNSRTSLNSAAVGDVCRICHCESEPGAPLISPCVCCGSLKYVHQSCLQQWIKSADTKSCELCKFNFEMTTRIKPFRKWQKLEMTTVERRKIMCSVTFHIIAITCVIWSLYVLIDRTTEEIKMGILEWPFWTKLIVVAIGFTGGLVFMYVQCKMYVQLCRRWRAYNRVIYIQNCPNKTGQRIPLQAHMLDDNGCQKESTTPNQANVPAVQETELL</sequence>
<evidence type="ECO:0000313" key="11">
    <source>
        <dbReference type="Proteomes" id="UP001208570"/>
    </source>
</evidence>
<comment type="subcellular location">
    <subcellularLocation>
        <location evidence="1">Endomembrane system</location>
        <topology evidence="1">Multi-pass membrane protein</topology>
    </subcellularLocation>
    <subcellularLocation>
        <location evidence="2">Endosome</location>
    </subcellularLocation>
    <subcellularLocation>
        <location evidence="3">Lysosome membrane</location>
    </subcellularLocation>
</comment>
<gene>
    <name evidence="10" type="ORF">LSH36_217g02004</name>
</gene>
<dbReference type="SUPFAM" id="SSF57850">
    <property type="entry name" value="RING/U-box"/>
    <property type="match status" value="1"/>
</dbReference>
<evidence type="ECO:0000256" key="5">
    <source>
        <dbReference type="ARBA" id="ARBA00022771"/>
    </source>
</evidence>
<keyword evidence="8" id="KW-0472">Membrane</keyword>
<feature type="domain" description="RING-CH-type" evidence="9">
    <location>
        <begin position="200"/>
        <end position="261"/>
    </location>
</feature>
<keyword evidence="8" id="KW-1133">Transmembrane helix</keyword>
<organism evidence="10 11">
    <name type="scientific">Paralvinella palmiformis</name>
    <dbReference type="NCBI Taxonomy" id="53620"/>
    <lineage>
        <taxon>Eukaryota</taxon>
        <taxon>Metazoa</taxon>
        <taxon>Spiralia</taxon>
        <taxon>Lophotrochozoa</taxon>
        <taxon>Annelida</taxon>
        <taxon>Polychaeta</taxon>
        <taxon>Sedentaria</taxon>
        <taxon>Canalipalpata</taxon>
        <taxon>Terebellida</taxon>
        <taxon>Terebelliformia</taxon>
        <taxon>Alvinellidae</taxon>
        <taxon>Paralvinella</taxon>
    </lineage>
</organism>
<keyword evidence="8" id="KW-0812">Transmembrane</keyword>
<keyword evidence="6" id="KW-0862">Zinc</keyword>
<evidence type="ECO:0000313" key="10">
    <source>
        <dbReference type="EMBL" id="KAK2156259.1"/>
    </source>
</evidence>
<evidence type="ECO:0000256" key="3">
    <source>
        <dbReference type="ARBA" id="ARBA00004656"/>
    </source>
</evidence>
<evidence type="ECO:0000256" key="7">
    <source>
        <dbReference type="ARBA" id="ARBA00022859"/>
    </source>
</evidence>
<dbReference type="PANTHER" id="PTHR45981">
    <property type="entry name" value="LD02310P"/>
    <property type="match status" value="1"/>
</dbReference>
<evidence type="ECO:0000259" key="9">
    <source>
        <dbReference type="PROSITE" id="PS51292"/>
    </source>
</evidence>
<feature type="transmembrane region" description="Helical" evidence="8">
    <location>
        <begin position="283"/>
        <end position="305"/>
    </location>
</feature>
<keyword evidence="11" id="KW-1185">Reference proteome</keyword>
<dbReference type="GO" id="GO:0005768">
    <property type="term" value="C:endosome"/>
    <property type="evidence" value="ECO:0007669"/>
    <property type="project" value="UniProtKB-SubCell"/>
</dbReference>
<evidence type="ECO:0000256" key="1">
    <source>
        <dbReference type="ARBA" id="ARBA00004127"/>
    </source>
</evidence>
<reference evidence="10" key="1">
    <citation type="journal article" date="2023" name="Mol. Biol. Evol.">
        <title>Third-Generation Sequencing Reveals the Adaptive Role of the Epigenome in Three Deep-Sea Polychaetes.</title>
        <authorList>
            <person name="Perez M."/>
            <person name="Aroh O."/>
            <person name="Sun Y."/>
            <person name="Lan Y."/>
            <person name="Juniper S.K."/>
            <person name="Young C.R."/>
            <person name="Angers B."/>
            <person name="Qian P.Y."/>
        </authorList>
    </citation>
    <scope>NUCLEOTIDE SEQUENCE</scope>
    <source>
        <strain evidence="10">P08H-3</strain>
    </source>
</reference>